<dbReference type="Pfam" id="PF13793">
    <property type="entry name" value="Pribosyltran_N"/>
    <property type="match status" value="1"/>
</dbReference>
<dbReference type="HAMAP" id="MF_00583_B">
    <property type="entry name" value="RibP_PPkinase_B"/>
    <property type="match status" value="1"/>
</dbReference>
<dbReference type="GO" id="GO:0005737">
    <property type="term" value="C:cytoplasm"/>
    <property type="evidence" value="ECO:0007669"/>
    <property type="project" value="UniProtKB-SubCell"/>
</dbReference>
<dbReference type="InterPro" id="IPR005946">
    <property type="entry name" value="Rib-P_diPkinase"/>
</dbReference>
<dbReference type="EC" id="2.7.6.1" evidence="10"/>
<dbReference type="EMBL" id="MWAK01000063">
    <property type="protein sequence ID" value="OPZ92850.1"/>
    <property type="molecule type" value="Genomic_DNA"/>
</dbReference>
<evidence type="ECO:0000256" key="7">
    <source>
        <dbReference type="ARBA" id="ARBA00022840"/>
    </source>
</evidence>
<feature type="domain" description="Ribose-phosphate pyrophosphokinase N-terminal" evidence="11">
    <location>
        <begin position="5"/>
        <end position="120"/>
    </location>
</feature>
<keyword evidence="7 10" id="KW-0067">ATP-binding</keyword>
<dbReference type="GO" id="GO:0002189">
    <property type="term" value="C:ribose phosphate diphosphokinase complex"/>
    <property type="evidence" value="ECO:0007669"/>
    <property type="project" value="TreeGrafter"/>
</dbReference>
<dbReference type="UniPathway" id="UPA00087">
    <property type="reaction ID" value="UER00172"/>
</dbReference>
<feature type="binding site" evidence="10">
    <location>
        <begin position="37"/>
        <end position="39"/>
    </location>
    <ligand>
        <name>ATP</name>
        <dbReference type="ChEBI" id="CHEBI:30616"/>
    </ligand>
</feature>
<comment type="catalytic activity">
    <reaction evidence="9 10">
        <text>D-ribose 5-phosphate + ATP = 5-phospho-alpha-D-ribose 1-diphosphate + AMP + H(+)</text>
        <dbReference type="Rhea" id="RHEA:15609"/>
        <dbReference type="ChEBI" id="CHEBI:15378"/>
        <dbReference type="ChEBI" id="CHEBI:30616"/>
        <dbReference type="ChEBI" id="CHEBI:58017"/>
        <dbReference type="ChEBI" id="CHEBI:78346"/>
        <dbReference type="ChEBI" id="CHEBI:456215"/>
        <dbReference type="EC" id="2.7.6.1"/>
    </reaction>
</comment>
<keyword evidence="8 10" id="KW-0460">Magnesium</keyword>
<feature type="binding site" evidence="10">
    <location>
        <position position="218"/>
    </location>
    <ligand>
        <name>D-ribose 5-phosphate</name>
        <dbReference type="ChEBI" id="CHEBI:78346"/>
    </ligand>
</feature>
<evidence type="ECO:0000256" key="5">
    <source>
        <dbReference type="ARBA" id="ARBA00022741"/>
    </source>
</evidence>
<accession>A0A1V5MIV7</accession>
<name>A0A1V5MIV7_UNCT6</name>
<protein>
    <recommendedName>
        <fullName evidence="10">Ribose-phosphate pyrophosphokinase</fullName>
        <shortName evidence="10">RPPK</shortName>
        <ecNumber evidence="10">2.7.6.1</ecNumber>
    </recommendedName>
    <alternativeName>
        <fullName evidence="10">5-phospho-D-ribosyl alpha-1-diphosphate synthase</fullName>
    </alternativeName>
    <alternativeName>
        <fullName evidence="10">Phosphoribosyl diphosphate synthase</fullName>
    </alternativeName>
    <alternativeName>
        <fullName evidence="10">Phosphoribosyl pyrophosphate synthase</fullName>
        <shortName evidence="10">P-Rib-PP synthase</shortName>
        <shortName evidence="10">PRPP synthase</shortName>
        <shortName evidence="10">PRPPase</shortName>
    </alternativeName>
</protein>
<dbReference type="FunFam" id="3.40.50.2020:FF:000007">
    <property type="entry name" value="Ribose-phosphate pyrophosphokinase"/>
    <property type="match status" value="1"/>
</dbReference>
<evidence type="ECO:0000256" key="3">
    <source>
        <dbReference type="ARBA" id="ARBA00022723"/>
    </source>
</evidence>
<dbReference type="CDD" id="cd06223">
    <property type="entry name" value="PRTases_typeI"/>
    <property type="match status" value="1"/>
</dbReference>
<evidence type="ECO:0000313" key="12">
    <source>
        <dbReference type="EMBL" id="OPZ92850.1"/>
    </source>
</evidence>
<dbReference type="GO" id="GO:0000287">
    <property type="term" value="F:magnesium ion binding"/>
    <property type="evidence" value="ECO:0007669"/>
    <property type="project" value="UniProtKB-UniRule"/>
</dbReference>
<gene>
    <name evidence="10 12" type="primary">prs</name>
    <name evidence="12" type="ORF">BWY73_00604</name>
</gene>
<comment type="function">
    <text evidence="10">Involved in the biosynthesis of the central metabolite phospho-alpha-D-ribosyl-1-pyrophosphate (PRPP) via the transfer of pyrophosphoryl group from ATP to 1-hydroxyl of ribose-5-phosphate (Rib-5-P).</text>
</comment>
<comment type="caution">
    <text evidence="12">The sequence shown here is derived from an EMBL/GenBank/DDBJ whole genome shotgun (WGS) entry which is preliminary data.</text>
</comment>
<keyword evidence="3 10" id="KW-0479">Metal-binding</keyword>
<evidence type="ECO:0000259" key="11">
    <source>
        <dbReference type="Pfam" id="PF13793"/>
    </source>
</evidence>
<dbReference type="GO" id="GO:0009156">
    <property type="term" value="P:ribonucleoside monophosphate biosynthetic process"/>
    <property type="evidence" value="ECO:0007669"/>
    <property type="project" value="InterPro"/>
</dbReference>
<evidence type="ECO:0000256" key="6">
    <source>
        <dbReference type="ARBA" id="ARBA00022777"/>
    </source>
</evidence>
<sequence length="311" mass="33403">MNNCLLFTGSANQELGAAIAAYLDKQVGRMAITHFSDGEIMVAIEENVRGKDVFIIQSTCPPVNENLMELLVMIDAFKRASAERITAVIPYFGYARQDRKDKPRVPITAKLVANLLTASGVNRILTMDLHTPQIQGFFDIPVDHLFAAPVTVSYFQEKKLDRMVVVSPDVGSVKMARAFAKALRTPLAIVDKRRDGPTSVEAVNLIGEIDGSVAILVDDMISTGGTLMEAAEVLKSKGATAIYASCSHGVLVGDAVARLAASSIAELVITDTIPLAPEKRLEKIKVLSVAGLLGEAIKRIHLSASVSSLFL</sequence>
<dbReference type="SUPFAM" id="SSF53271">
    <property type="entry name" value="PRTase-like"/>
    <property type="match status" value="1"/>
</dbReference>
<evidence type="ECO:0000256" key="8">
    <source>
        <dbReference type="ARBA" id="ARBA00022842"/>
    </source>
</evidence>
<evidence type="ECO:0000256" key="2">
    <source>
        <dbReference type="ARBA" id="ARBA00022679"/>
    </source>
</evidence>
<dbReference type="PANTHER" id="PTHR10210">
    <property type="entry name" value="RIBOSE-PHOSPHATE DIPHOSPHOKINASE FAMILY MEMBER"/>
    <property type="match status" value="1"/>
</dbReference>
<comment type="cofactor">
    <cofactor evidence="10">
        <name>Mg(2+)</name>
        <dbReference type="ChEBI" id="CHEBI:18420"/>
    </cofactor>
    <text evidence="10">Binds 2 Mg(2+) ions per subunit.</text>
</comment>
<keyword evidence="4 10" id="KW-0545">Nucleotide biosynthesis</keyword>
<dbReference type="InterPro" id="IPR037515">
    <property type="entry name" value="Rib-P_diPkinase_bac"/>
</dbReference>
<dbReference type="GO" id="GO:0004749">
    <property type="term" value="F:ribose phosphate diphosphokinase activity"/>
    <property type="evidence" value="ECO:0007669"/>
    <property type="project" value="UniProtKB-UniRule"/>
</dbReference>
<evidence type="ECO:0000256" key="10">
    <source>
        <dbReference type="HAMAP-Rule" id="MF_00583"/>
    </source>
</evidence>
<dbReference type="GO" id="GO:0016301">
    <property type="term" value="F:kinase activity"/>
    <property type="evidence" value="ECO:0007669"/>
    <property type="project" value="UniProtKB-KW"/>
</dbReference>
<feature type="binding site" evidence="10">
    <location>
        <begin position="96"/>
        <end position="97"/>
    </location>
    <ligand>
        <name>ATP</name>
        <dbReference type="ChEBI" id="CHEBI:30616"/>
    </ligand>
</feature>
<dbReference type="GO" id="GO:0005524">
    <property type="term" value="F:ATP binding"/>
    <property type="evidence" value="ECO:0007669"/>
    <property type="project" value="UniProtKB-KW"/>
</dbReference>
<keyword evidence="6 10" id="KW-0418">Kinase</keyword>
<dbReference type="NCBIfam" id="NF002320">
    <property type="entry name" value="PRK01259.1"/>
    <property type="match status" value="1"/>
</dbReference>
<proteinExistence type="inferred from homology"/>
<feature type="binding site" evidence="10">
    <location>
        <position position="130"/>
    </location>
    <ligand>
        <name>Mg(2+)</name>
        <dbReference type="ChEBI" id="CHEBI:18420"/>
    </ligand>
</feature>
<dbReference type="Proteomes" id="UP000485484">
    <property type="component" value="Unassembled WGS sequence"/>
</dbReference>
<comment type="pathway">
    <text evidence="10">Metabolic intermediate biosynthesis; 5-phospho-alpha-D-ribose 1-diphosphate biosynthesis; 5-phospho-alpha-D-ribose 1-diphosphate from D-ribose 5-phosphate (route I): step 1/1.</text>
</comment>
<evidence type="ECO:0000256" key="9">
    <source>
        <dbReference type="ARBA" id="ARBA00049535"/>
    </source>
</evidence>
<feature type="binding site" evidence="10">
    <location>
        <position position="194"/>
    </location>
    <ligand>
        <name>D-ribose 5-phosphate</name>
        <dbReference type="ChEBI" id="CHEBI:78346"/>
    </ligand>
</feature>
<dbReference type="InterPro" id="IPR029099">
    <property type="entry name" value="Pribosyltran_N"/>
</dbReference>
<dbReference type="PANTHER" id="PTHR10210:SF41">
    <property type="entry name" value="RIBOSE-PHOSPHATE PYROPHOSPHOKINASE 1, CHLOROPLASTIC"/>
    <property type="match status" value="1"/>
</dbReference>
<dbReference type="InterPro" id="IPR000836">
    <property type="entry name" value="PRTase_dom"/>
</dbReference>
<dbReference type="SMART" id="SM01400">
    <property type="entry name" value="Pribosyltran_N"/>
    <property type="match status" value="1"/>
</dbReference>
<organism evidence="12">
    <name type="scientific">candidate division TA06 bacterium ADurb.Bin417</name>
    <dbReference type="NCBI Taxonomy" id="1852828"/>
    <lineage>
        <taxon>Bacteria</taxon>
        <taxon>Bacteria division TA06</taxon>
    </lineage>
</organism>
<reference evidence="12" key="1">
    <citation type="submission" date="2017-02" db="EMBL/GenBank/DDBJ databases">
        <title>Delving into the versatile metabolic prowess of the omnipresent phylum Bacteroidetes.</title>
        <authorList>
            <person name="Nobu M.K."/>
            <person name="Mei R."/>
            <person name="Narihiro T."/>
            <person name="Kuroda K."/>
            <person name="Liu W.-T."/>
        </authorList>
    </citation>
    <scope>NUCLEOTIDE SEQUENCE</scope>
    <source>
        <strain evidence="12">ADurb.Bin417</strain>
    </source>
</reference>
<feature type="binding site" evidence="10">
    <location>
        <position position="169"/>
    </location>
    <ligand>
        <name>Mg(2+)</name>
        <dbReference type="ChEBI" id="CHEBI:18420"/>
    </ligand>
</feature>
<dbReference type="AlphaFoldDB" id="A0A1V5MIV7"/>
<comment type="similarity">
    <text evidence="10">Belongs to the ribose-phosphate pyrophosphokinase family. Class I subfamily.</text>
</comment>
<dbReference type="InterPro" id="IPR000842">
    <property type="entry name" value="PRib_PP_synth_CS"/>
</dbReference>
<comment type="subunit">
    <text evidence="10">Homohexamer.</text>
</comment>
<dbReference type="InterPro" id="IPR029057">
    <property type="entry name" value="PRTase-like"/>
</dbReference>
<dbReference type="GO" id="GO:0006015">
    <property type="term" value="P:5-phosphoribose 1-diphosphate biosynthetic process"/>
    <property type="evidence" value="ECO:0007669"/>
    <property type="project" value="UniProtKB-UniRule"/>
</dbReference>
<keyword evidence="2 10" id="KW-0808">Transferase</keyword>
<dbReference type="Pfam" id="PF14572">
    <property type="entry name" value="Pribosyl_synth"/>
    <property type="match status" value="1"/>
</dbReference>
<comment type="subcellular location">
    <subcellularLocation>
        <location evidence="10">Cytoplasm</location>
    </subcellularLocation>
</comment>
<keyword evidence="5 10" id="KW-0547">Nucleotide-binding</keyword>
<evidence type="ECO:0000256" key="1">
    <source>
        <dbReference type="ARBA" id="ARBA00022490"/>
    </source>
</evidence>
<dbReference type="FunFam" id="3.40.50.2020:FF:000002">
    <property type="entry name" value="Ribose-phosphate pyrophosphokinase"/>
    <property type="match status" value="1"/>
</dbReference>
<dbReference type="GO" id="GO:0006164">
    <property type="term" value="P:purine nucleotide biosynthetic process"/>
    <property type="evidence" value="ECO:0007669"/>
    <property type="project" value="TreeGrafter"/>
</dbReference>
<dbReference type="Gene3D" id="3.40.50.2020">
    <property type="match status" value="2"/>
</dbReference>
<dbReference type="PROSITE" id="PS00114">
    <property type="entry name" value="PRPP_SYNTHASE"/>
    <property type="match status" value="1"/>
</dbReference>
<feature type="active site" evidence="10">
    <location>
        <position position="192"/>
    </location>
</feature>
<dbReference type="NCBIfam" id="TIGR01251">
    <property type="entry name" value="ribP_PPkin"/>
    <property type="match status" value="1"/>
</dbReference>
<comment type="caution">
    <text evidence="10">Lacks conserved residue(s) required for the propagation of feature annotation.</text>
</comment>
<evidence type="ECO:0000256" key="4">
    <source>
        <dbReference type="ARBA" id="ARBA00022727"/>
    </source>
</evidence>
<keyword evidence="1 10" id="KW-0963">Cytoplasm</keyword>